<dbReference type="PANTHER" id="PTHR11125">
    <property type="entry name" value="SUPPRESSOR OF TY 5"/>
    <property type="match status" value="1"/>
</dbReference>
<dbReference type="CDD" id="cd06084">
    <property type="entry name" value="KOW_Spt5_4"/>
    <property type="match status" value="1"/>
</dbReference>
<dbReference type="InterPro" id="IPR041977">
    <property type="entry name" value="KOW_Spt5_4"/>
</dbReference>
<dbReference type="Pfam" id="PF23291">
    <property type="entry name" value="KOW4_SPT5"/>
    <property type="match status" value="1"/>
</dbReference>
<dbReference type="Pfam" id="PF00467">
    <property type="entry name" value="KOW"/>
    <property type="match status" value="1"/>
</dbReference>
<comment type="similarity">
    <text evidence="2">Belongs to the SPT5 family.</text>
</comment>
<feature type="compositionally biased region" description="Acidic residues" evidence="5">
    <location>
        <begin position="27"/>
        <end position="40"/>
    </location>
</feature>
<dbReference type="InterPro" id="IPR005824">
    <property type="entry name" value="KOW"/>
</dbReference>
<evidence type="ECO:0000313" key="8">
    <source>
        <dbReference type="EMBL" id="SVP93945.1"/>
    </source>
</evidence>
<evidence type="ECO:0000313" key="7">
    <source>
        <dbReference type="EMBL" id="SVP93141.1"/>
    </source>
</evidence>
<dbReference type="InterPro" id="IPR005100">
    <property type="entry name" value="NGN-domain"/>
</dbReference>
<accession>A0A3B0N9W1</accession>
<dbReference type="Pfam" id="PF23037">
    <property type="entry name" value="KOWx_SPT5"/>
    <property type="match status" value="1"/>
</dbReference>
<dbReference type="CDD" id="cd09888">
    <property type="entry name" value="NGN_Euk"/>
    <property type="match status" value="1"/>
</dbReference>
<evidence type="ECO:0000256" key="5">
    <source>
        <dbReference type="SAM" id="MobiDB-lite"/>
    </source>
</evidence>
<evidence type="ECO:0000256" key="2">
    <source>
        <dbReference type="ARBA" id="ARBA00006956"/>
    </source>
</evidence>
<dbReference type="Gene3D" id="2.30.30.30">
    <property type="match status" value="3"/>
</dbReference>
<dbReference type="InterPro" id="IPR036735">
    <property type="entry name" value="NGN_dom_sf"/>
</dbReference>
<dbReference type="EMBL" id="UIVT01000003">
    <property type="protein sequence ID" value="SVP93945.1"/>
    <property type="molecule type" value="Genomic_DNA"/>
</dbReference>
<evidence type="ECO:0000259" key="6">
    <source>
        <dbReference type="SMART" id="SM00739"/>
    </source>
</evidence>
<organism evidence="7">
    <name type="scientific">Theileria annulata</name>
    <dbReference type="NCBI Taxonomy" id="5874"/>
    <lineage>
        <taxon>Eukaryota</taxon>
        <taxon>Sar</taxon>
        <taxon>Alveolata</taxon>
        <taxon>Apicomplexa</taxon>
        <taxon>Aconoidasida</taxon>
        <taxon>Piroplasmida</taxon>
        <taxon>Theileriidae</taxon>
        <taxon>Theileria</taxon>
    </lineage>
</organism>
<proteinExistence type="inferred from homology"/>
<dbReference type="InterPro" id="IPR017071">
    <property type="entry name" value="TF_Spt5_eukaryote"/>
</dbReference>
<feature type="domain" description="KOW" evidence="6">
    <location>
        <begin position="265"/>
        <end position="292"/>
    </location>
</feature>
<dbReference type="GO" id="GO:0006357">
    <property type="term" value="P:regulation of transcription by RNA polymerase II"/>
    <property type="evidence" value="ECO:0007669"/>
    <property type="project" value="InterPro"/>
</dbReference>
<feature type="domain" description="KOW" evidence="6">
    <location>
        <begin position="614"/>
        <end position="641"/>
    </location>
</feature>
<dbReference type="Pfam" id="PF23284">
    <property type="entry name" value="KOW2_Spt5"/>
    <property type="match status" value="1"/>
</dbReference>
<feature type="region of interest" description="Disordered" evidence="5">
    <location>
        <begin position="1"/>
        <end position="60"/>
    </location>
</feature>
<evidence type="ECO:0000256" key="1">
    <source>
        <dbReference type="ARBA" id="ARBA00004123"/>
    </source>
</evidence>
<dbReference type="GO" id="GO:0032044">
    <property type="term" value="C:DSIF complex"/>
    <property type="evidence" value="ECO:0007669"/>
    <property type="project" value="TreeGrafter"/>
</dbReference>
<gene>
    <name evidence="8" type="ORF">TAT_000294000</name>
    <name evidence="7" type="ORF">TAV_000294100</name>
</gene>
<dbReference type="CDD" id="cd06081">
    <property type="entry name" value="KOW_Spt5_1"/>
    <property type="match status" value="1"/>
</dbReference>
<dbReference type="InterPro" id="IPR057936">
    <property type="entry name" value="KOWx_Spt5"/>
</dbReference>
<dbReference type="Gene3D" id="3.30.70.940">
    <property type="entry name" value="NusG, N-terminal domain"/>
    <property type="match status" value="1"/>
</dbReference>
<name>A0A3B0N9W1_THEAN</name>
<evidence type="ECO:0000256" key="4">
    <source>
        <dbReference type="ARBA" id="ARBA00023242"/>
    </source>
</evidence>
<dbReference type="PIRSF" id="PIRSF036945">
    <property type="entry name" value="Spt5"/>
    <property type="match status" value="1"/>
</dbReference>
<dbReference type="GO" id="GO:0006368">
    <property type="term" value="P:transcription elongation by RNA polymerase II"/>
    <property type="evidence" value="ECO:0007669"/>
    <property type="project" value="TreeGrafter"/>
</dbReference>
<dbReference type="Pfam" id="PF23042">
    <property type="entry name" value="KOW1_SPT5"/>
    <property type="match status" value="1"/>
</dbReference>
<feature type="compositionally biased region" description="Polar residues" evidence="5">
    <location>
        <begin position="1"/>
        <end position="10"/>
    </location>
</feature>
<dbReference type="InterPro" id="IPR039385">
    <property type="entry name" value="NGN_Euk"/>
</dbReference>
<comment type="subcellular location">
    <subcellularLocation>
        <location evidence="1">Nucleus</location>
    </subcellularLocation>
</comment>
<evidence type="ECO:0000256" key="3">
    <source>
        <dbReference type="ARBA" id="ARBA00023163"/>
    </source>
</evidence>
<dbReference type="SUPFAM" id="SSF50104">
    <property type="entry name" value="Translation proteins SH3-like domain"/>
    <property type="match status" value="1"/>
</dbReference>
<dbReference type="GO" id="GO:0003729">
    <property type="term" value="F:mRNA binding"/>
    <property type="evidence" value="ECO:0007669"/>
    <property type="project" value="TreeGrafter"/>
</dbReference>
<keyword evidence="4" id="KW-0539">Nucleus</keyword>
<dbReference type="InterPro" id="IPR008991">
    <property type="entry name" value="Translation_prot_SH3-like_sf"/>
</dbReference>
<reference evidence="7" key="1">
    <citation type="submission" date="2018-07" db="EMBL/GenBank/DDBJ databases">
        <authorList>
            <person name="Quirk P.G."/>
            <person name="Krulwich T.A."/>
        </authorList>
    </citation>
    <scope>NUCLEOTIDE SEQUENCE</scope>
    <source>
        <strain evidence="7">Anand</strain>
    </source>
</reference>
<feature type="compositionally biased region" description="Basic residues" evidence="5">
    <location>
        <begin position="45"/>
        <end position="60"/>
    </location>
</feature>
<dbReference type="AlphaFoldDB" id="A0A3B0N9W1"/>
<dbReference type="VEuPathDB" id="PiroplasmaDB:TA18410"/>
<dbReference type="PANTHER" id="PTHR11125:SF7">
    <property type="entry name" value="TRANSCRIPTION ELONGATION FACTOR SPT5"/>
    <property type="match status" value="1"/>
</dbReference>
<dbReference type="InterPro" id="IPR014722">
    <property type="entry name" value="Rib_uL2_dom2"/>
</dbReference>
<dbReference type="GO" id="GO:0032784">
    <property type="term" value="P:regulation of DNA-templated transcription elongation"/>
    <property type="evidence" value="ECO:0007669"/>
    <property type="project" value="InterPro"/>
</dbReference>
<feature type="domain" description="KOW" evidence="6">
    <location>
        <begin position="688"/>
        <end position="715"/>
    </location>
</feature>
<dbReference type="InterPro" id="IPR039659">
    <property type="entry name" value="SPT5"/>
</dbReference>
<protein>
    <submittedName>
        <fullName evidence="7">Transcription factor, putative</fullName>
    </submittedName>
</protein>
<dbReference type="EMBL" id="UIVS01000003">
    <property type="protein sequence ID" value="SVP93141.1"/>
    <property type="molecule type" value="Genomic_DNA"/>
</dbReference>
<dbReference type="Pfam" id="PF03439">
    <property type="entry name" value="Spt5-NGN"/>
    <property type="match status" value="1"/>
</dbReference>
<dbReference type="InterPro" id="IPR041973">
    <property type="entry name" value="KOW_Spt5_1"/>
</dbReference>
<feature type="domain" description="KOW" evidence="6">
    <location>
        <begin position="484"/>
        <end position="511"/>
    </location>
</feature>
<sequence>MNEESPSNSDLFGDDVPEDTSTLLDDLTTELDELTEEAPVEETKKKRSRKLKKRDSSKKRKIDVSAFLDTEAQVGDDEDENYEYDFLLPDESTEAERLEHRSRLKRLQDDKRDDRRIGGTQYLETAIDKLAKRYQDQTFEEGEDEIQESQPIEYDGIEETSALIPDLGDPKLWIVRTNRQTPDRNLAISIMNKSLRYQSMGKNLGIYSCFVPDGVTGYLYIEADNKTTVIEALSEFRQISLNTLKLVPINEMSNVFTTGFDNVYIPRVGEFVRVKFGRYSGDLGQVYESDENTSTVTLKLIPRLDPSILSNNDNFNDGFDGIDLINSIGTVGTAVPVNGVKKNIKYNKMLFDRDAVELNGGLIEHGIIPGTFRYQGMTFLDSGHILQKFSSKRLVTQDAVNPTLAELREFSTDSSLTEVLSHVTRSAGSKSALYKLGDRVKVVKGELMSVTGKIIGVEAEEVEVQPDDKELPNFRINLNSVIKDLVEGDNVRAIGGSNEGKTGLVVMVNAKNRSALVFSPQTGEEFKSTLEHLALIPREGLGDEGSKVGGVNGFVVTDLVQTTSGEVGVIISVERSGSVTILTDGNNRLKVSPGQITCKRTSVGSSSRDFNNQPIEPRQRVMVVRGNYRNKTGQVLHLWRNTLFLSVENDVIVVSSTDCLRAGNATTTATKPVTSNAPIGNVKLVRKNPLIGKTVKILQGRYKGLLGDIIHVEPTQFTILLKVKPKTVRYPKSECVILDNWHHNIRYANTYSNNSRINTTSTVPGITSINNNIDTYSTVTSTNIDTNTLGNTNTTVPTNTTTPGTTVSGIIENKMSPWSVEGVVVKVIGPGGYYGKMGVVGEVFENMVDTSLQVLHVMVEEDYIAIAAESVEPVPPSKPGEQALVFSMGKDKFGTVVNVSGDKVTVKLTAGELVTVDKEGVALMSQQ</sequence>
<dbReference type="SMART" id="SM00739">
    <property type="entry name" value="KOW"/>
    <property type="match status" value="5"/>
</dbReference>
<dbReference type="InterPro" id="IPR041975">
    <property type="entry name" value="KOW_Spt5_2"/>
</dbReference>
<keyword evidence="3" id="KW-0804">Transcription</keyword>
<feature type="domain" description="KOW" evidence="6">
    <location>
        <begin position="433"/>
        <end position="460"/>
    </location>
</feature>